<keyword evidence="2" id="KW-1185">Reference proteome</keyword>
<dbReference type="InterPro" id="IPR038971">
    <property type="entry name" value="SMR11/SMR16"/>
</dbReference>
<protein>
    <submittedName>
        <fullName evidence="1">Uncharacterized protein</fullName>
    </submittedName>
</protein>
<dbReference type="PANTHER" id="PTHR36310">
    <property type="entry name" value="CYCLIN-DEPENDENT PROTEIN KINASE INHIBITOR SMR11"/>
    <property type="match status" value="1"/>
</dbReference>
<evidence type="ECO:0000313" key="2">
    <source>
        <dbReference type="Proteomes" id="UP001058974"/>
    </source>
</evidence>
<organism evidence="1 2">
    <name type="scientific">Pisum sativum</name>
    <name type="common">Garden pea</name>
    <name type="synonym">Lathyrus oleraceus</name>
    <dbReference type="NCBI Taxonomy" id="3888"/>
    <lineage>
        <taxon>Eukaryota</taxon>
        <taxon>Viridiplantae</taxon>
        <taxon>Streptophyta</taxon>
        <taxon>Embryophyta</taxon>
        <taxon>Tracheophyta</taxon>
        <taxon>Spermatophyta</taxon>
        <taxon>Magnoliopsida</taxon>
        <taxon>eudicotyledons</taxon>
        <taxon>Gunneridae</taxon>
        <taxon>Pentapetalae</taxon>
        <taxon>rosids</taxon>
        <taxon>fabids</taxon>
        <taxon>Fabales</taxon>
        <taxon>Fabaceae</taxon>
        <taxon>Papilionoideae</taxon>
        <taxon>50 kb inversion clade</taxon>
        <taxon>NPAAA clade</taxon>
        <taxon>Hologalegina</taxon>
        <taxon>IRL clade</taxon>
        <taxon>Fabeae</taxon>
        <taxon>Lathyrus</taxon>
    </lineage>
</organism>
<evidence type="ECO:0000313" key="1">
    <source>
        <dbReference type="EMBL" id="KAI5387716.1"/>
    </source>
</evidence>
<dbReference type="Proteomes" id="UP001058974">
    <property type="component" value="Chromosome 7"/>
</dbReference>
<comment type="caution">
    <text evidence="1">The sequence shown here is derived from an EMBL/GenBank/DDBJ whole genome shotgun (WGS) entry which is preliminary data.</text>
</comment>
<accession>A0A9D4VQ88</accession>
<dbReference type="Gramene" id="Psat07G0370700-T1">
    <property type="protein sequence ID" value="KAI5387716.1"/>
    <property type="gene ID" value="KIW84_073707"/>
</dbReference>
<dbReference type="PANTHER" id="PTHR36310:SF1">
    <property type="entry name" value="CYCLIN-DEPENDENT PROTEIN KINASE INHIBITOR SMR11"/>
    <property type="match status" value="1"/>
</dbReference>
<sequence>MDQCKEKRDAVEVNAAVVDVDDVSSPKAKEKESVDLEAESLLAMAVIRKQLNGIHIDSNHHNWSPQTPNIGVFDPFAPASEDMVRAPQSRKYHEEMRNNITRKLLFSSANQHQDESVSE</sequence>
<dbReference type="Gramene" id="Psat7g166880.1">
    <property type="protein sequence ID" value="Psat7g166880.1.cds1"/>
    <property type="gene ID" value="Psat7g166880"/>
</dbReference>
<gene>
    <name evidence="1" type="ORF">KIW84_073707</name>
</gene>
<dbReference type="EMBL" id="JAMSHJ010000007">
    <property type="protein sequence ID" value="KAI5387716.1"/>
    <property type="molecule type" value="Genomic_DNA"/>
</dbReference>
<dbReference type="AlphaFoldDB" id="A0A9D4VQ88"/>
<proteinExistence type="predicted"/>
<name>A0A9D4VQ88_PEA</name>
<reference evidence="1 2" key="1">
    <citation type="journal article" date="2022" name="Nat. Genet.">
        <title>Improved pea reference genome and pan-genome highlight genomic features and evolutionary characteristics.</title>
        <authorList>
            <person name="Yang T."/>
            <person name="Liu R."/>
            <person name="Luo Y."/>
            <person name="Hu S."/>
            <person name="Wang D."/>
            <person name="Wang C."/>
            <person name="Pandey M.K."/>
            <person name="Ge S."/>
            <person name="Xu Q."/>
            <person name="Li N."/>
            <person name="Li G."/>
            <person name="Huang Y."/>
            <person name="Saxena R.K."/>
            <person name="Ji Y."/>
            <person name="Li M."/>
            <person name="Yan X."/>
            <person name="He Y."/>
            <person name="Liu Y."/>
            <person name="Wang X."/>
            <person name="Xiang C."/>
            <person name="Varshney R.K."/>
            <person name="Ding H."/>
            <person name="Gao S."/>
            <person name="Zong X."/>
        </authorList>
    </citation>
    <scope>NUCLEOTIDE SEQUENCE [LARGE SCALE GENOMIC DNA]</scope>
    <source>
        <strain evidence="1 2">cv. Zhongwan 6</strain>
    </source>
</reference>